<protein>
    <submittedName>
        <fullName evidence="1">Uncharacterized protein</fullName>
    </submittedName>
</protein>
<dbReference type="InterPro" id="IPR036397">
    <property type="entry name" value="RNaseH_sf"/>
</dbReference>
<dbReference type="Gene3D" id="3.30.420.10">
    <property type="entry name" value="Ribonuclease H-like superfamily/Ribonuclease H"/>
    <property type="match status" value="1"/>
</dbReference>
<dbReference type="PANTHER" id="PTHR46068">
    <property type="entry name" value="PROTEIN CBG27172"/>
    <property type="match status" value="1"/>
</dbReference>
<evidence type="ECO:0000313" key="2">
    <source>
        <dbReference type="Proteomes" id="UP000663856"/>
    </source>
</evidence>
<dbReference type="PANTHER" id="PTHR46068:SF1">
    <property type="entry name" value="TRANSPOSASE IS30-LIKE HTH DOMAIN-CONTAINING PROTEIN"/>
    <property type="match status" value="1"/>
</dbReference>
<organism evidence="1 2">
    <name type="scientific">Rotaria magnacalcarata</name>
    <dbReference type="NCBI Taxonomy" id="392030"/>
    <lineage>
        <taxon>Eukaryota</taxon>
        <taxon>Metazoa</taxon>
        <taxon>Spiralia</taxon>
        <taxon>Gnathifera</taxon>
        <taxon>Rotifera</taxon>
        <taxon>Eurotatoria</taxon>
        <taxon>Bdelloidea</taxon>
        <taxon>Philodinida</taxon>
        <taxon>Philodinidae</taxon>
        <taxon>Rotaria</taxon>
    </lineage>
</organism>
<dbReference type="AlphaFoldDB" id="A0A816LV68"/>
<gene>
    <name evidence="1" type="ORF">WKI299_LOCUS2325</name>
</gene>
<dbReference type="EMBL" id="CAJNRF010000243">
    <property type="protein sequence ID" value="CAF1949223.1"/>
    <property type="molecule type" value="Genomic_DNA"/>
</dbReference>
<dbReference type="GO" id="GO:0003676">
    <property type="term" value="F:nucleic acid binding"/>
    <property type="evidence" value="ECO:0007669"/>
    <property type="project" value="InterPro"/>
</dbReference>
<evidence type="ECO:0000313" key="1">
    <source>
        <dbReference type="EMBL" id="CAF1949223.1"/>
    </source>
</evidence>
<accession>A0A816LV68</accession>
<reference evidence="1" key="1">
    <citation type="submission" date="2021-02" db="EMBL/GenBank/DDBJ databases">
        <authorList>
            <person name="Nowell W R."/>
        </authorList>
    </citation>
    <scope>NUCLEOTIDE SEQUENCE</scope>
</reference>
<name>A0A816LV68_9BILA</name>
<dbReference type="Proteomes" id="UP000663856">
    <property type="component" value="Unassembled WGS sequence"/>
</dbReference>
<sequence>MKSKDLQLAVNNKYENGDGPTKIYHDLAGVVSLRTIKLWVKMLNQTDSIDLSHSPGRPRTVRTKANISKVKYRLAQKKQISSRRLAAEINISRTSARRILHGVYNVQNDRVWAISRAEADRQGAIHQKAKFPTKAMVWLGVCTQGLTELVIIDHGTMNAEKYINEVLHIALMSGNRMLGDD</sequence>
<proteinExistence type="predicted"/>
<comment type="caution">
    <text evidence="1">The sequence shown here is derived from an EMBL/GenBank/DDBJ whole genome shotgun (WGS) entry which is preliminary data.</text>
</comment>